<reference evidence="2" key="1">
    <citation type="journal article" date="2020" name="Fungal Divers.">
        <title>Resolving the Mortierellaceae phylogeny through synthesis of multi-gene phylogenetics and phylogenomics.</title>
        <authorList>
            <person name="Vandepol N."/>
            <person name="Liber J."/>
            <person name="Desiro A."/>
            <person name="Na H."/>
            <person name="Kennedy M."/>
            <person name="Barry K."/>
            <person name="Grigoriev I.V."/>
            <person name="Miller A.N."/>
            <person name="O'Donnell K."/>
            <person name="Stajich J.E."/>
            <person name="Bonito G."/>
        </authorList>
    </citation>
    <scope>NUCLEOTIDE SEQUENCE</scope>
    <source>
        <strain evidence="2">NRRL 2591</strain>
    </source>
</reference>
<protein>
    <submittedName>
        <fullName evidence="2">Uncharacterized protein</fullName>
    </submittedName>
</protein>
<dbReference type="InterPro" id="IPR023355">
    <property type="entry name" value="Myo_ane_neurotoxin_sf"/>
</dbReference>
<accession>A0A9P6FGS0</accession>
<evidence type="ECO:0000256" key="1">
    <source>
        <dbReference type="SAM" id="SignalP"/>
    </source>
</evidence>
<sequence length="75" mass="7847">MNLAIFSILALLAFAQLTTASPSPASLPGVEIANNKPKDTSCTAKGGECTTAMCGRVQFESKQCPTGQHCCVWVT</sequence>
<keyword evidence="1" id="KW-0732">Signal</keyword>
<name>A0A9P6FGS0_9FUNG</name>
<evidence type="ECO:0000313" key="3">
    <source>
        <dbReference type="Proteomes" id="UP000723463"/>
    </source>
</evidence>
<evidence type="ECO:0000313" key="2">
    <source>
        <dbReference type="EMBL" id="KAF9550521.1"/>
    </source>
</evidence>
<keyword evidence="3" id="KW-1185">Reference proteome</keyword>
<comment type="caution">
    <text evidence="2">The sequence shown here is derived from an EMBL/GenBank/DDBJ whole genome shotgun (WGS) entry which is preliminary data.</text>
</comment>
<dbReference type="AlphaFoldDB" id="A0A9P6FGS0"/>
<proteinExistence type="predicted"/>
<dbReference type="EMBL" id="JAAAXW010000010">
    <property type="protein sequence ID" value="KAF9550521.1"/>
    <property type="molecule type" value="Genomic_DNA"/>
</dbReference>
<dbReference type="Gene3D" id="2.20.20.10">
    <property type="entry name" value="Anthopleurin-A"/>
    <property type="match status" value="1"/>
</dbReference>
<feature type="signal peptide" evidence="1">
    <location>
        <begin position="1"/>
        <end position="20"/>
    </location>
</feature>
<dbReference type="Proteomes" id="UP000723463">
    <property type="component" value="Unassembled WGS sequence"/>
</dbReference>
<gene>
    <name evidence="2" type="ORF">EC957_000195</name>
</gene>
<feature type="chain" id="PRO_5040259082" evidence="1">
    <location>
        <begin position="21"/>
        <end position="75"/>
    </location>
</feature>
<organism evidence="2 3">
    <name type="scientific">Mortierella hygrophila</name>
    <dbReference type="NCBI Taxonomy" id="979708"/>
    <lineage>
        <taxon>Eukaryota</taxon>
        <taxon>Fungi</taxon>
        <taxon>Fungi incertae sedis</taxon>
        <taxon>Mucoromycota</taxon>
        <taxon>Mortierellomycotina</taxon>
        <taxon>Mortierellomycetes</taxon>
        <taxon>Mortierellales</taxon>
        <taxon>Mortierellaceae</taxon>
        <taxon>Mortierella</taxon>
    </lineage>
</organism>